<dbReference type="PANTHER" id="PTHR24123:SF33">
    <property type="entry name" value="PROTEIN HOS4"/>
    <property type="match status" value="1"/>
</dbReference>
<feature type="repeat" description="ANK" evidence="3">
    <location>
        <begin position="175"/>
        <end position="207"/>
    </location>
</feature>
<accession>V6DHG7</accession>
<dbReference type="InterPro" id="IPR002110">
    <property type="entry name" value="Ankyrin_rpt"/>
</dbReference>
<keyword evidence="2 3" id="KW-0040">ANK repeat</keyword>
<dbReference type="EMBL" id="HG793133">
    <property type="protein sequence ID" value="CDK30408.1"/>
    <property type="molecule type" value="Genomic_DNA"/>
</dbReference>
<feature type="repeat" description="ANK" evidence="3">
    <location>
        <begin position="208"/>
        <end position="240"/>
    </location>
</feature>
<dbReference type="HOGENOM" id="CLU_926477_0_0_7"/>
<keyword evidence="5" id="KW-1185">Reference proteome</keyword>
<dbReference type="PROSITE" id="PS50088">
    <property type="entry name" value="ANK_REPEAT"/>
    <property type="match status" value="2"/>
</dbReference>
<evidence type="ECO:0000256" key="1">
    <source>
        <dbReference type="ARBA" id="ARBA00022737"/>
    </source>
</evidence>
<evidence type="ECO:0000256" key="3">
    <source>
        <dbReference type="PROSITE-ProRule" id="PRU00023"/>
    </source>
</evidence>
<evidence type="ECO:0000313" key="4">
    <source>
        <dbReference type="EMBL" id="CDK30408.1"/>
    </source>
</evidence>
<protein>
    <submittedName>
        <fullName evidence="4">Ankyrin repeats containing protein</fullName>
    </submittedName>
</protein>
<dbReference type="AlphaFoldDB" id="V6DHG7"/>
<dbReference type="Pfam" id="PF12796">
    <property type="entry name" value="Ank_2"/>
    <property type="match status" value="1"/>
</dbReference>
<name>V6DHG7_9BACT</name>
<evidence type="ECO:0000313" key="5">
    <source>
        <dbReference type="Proteomes" id="UP000018769"/>
    </source>
</evidence>
<proteinExistence type="predicted"/>
<dbReference type="STRING" id="673862.BABL1_gene_673"/>
<dbReference type="SUPFAM" id="SSF48403">
    <property type="entry name" value="Ankyrin repeat"/>
    <property type="match status" value="1"/>
</dbReference>
<dbReference type="SMART" id="SM00248">
    <property type="entry name" value="ANK"/>
    <property type="match status" value="4"/>
</dbReference>
<organism evidence="4 5">
    <name type="scientific">Candidatus Babela massiliensis</name>
    <dbReference type="NCBI Taxonomy" id="673862"/>
    <lineage>
        <taxon>Bacteria</taxon>
        <taxon>Candidatus Babelota</taxon>
        <taxon>Candidatus Babeliae</taxon>
        <taxon>Candidatus Babeliales</taxon>
        <taxon>Candidatus Babeliaceae</taxon>
        <taxon>Candidatus Babela</taxon>
    </lineage>
</organism>
<sequence length="300" mass="34779">MKSLLKLLNILLRSNNSKIVSNNENKVLNQVLLYNLPDKTKIDIFKQTIDIILEDNKENIFQAFYQISIFFKRIFLINQNFRQLAPEIIKYSKNLIAPEESQLDTIKLDKELKKILRTKYTKENALKFSRIIMLNPEVNQKTKNQALIWSCTSNDLNLVQFVLKLHPNIDCTNKNKQTPLILAIESDNPSIVQEIINHKPNINLKDKNNNTALMYAVSKGNEHIVSLIINEKADTNIENKFGINAFILACIEGRENIVKLFLNNLNMEYNKARQFAQKAGNYPIVKMIDKEIQESINYLN</sequence>
<dbReference type="PROSITE" id="PS50297">
    <property type="entry name" value="ANK_REP_REGION"/>
    <property type="match status" value="1"/>
</dbReference>
<evidence type="ECO:0000256" key="2">
    <source>
        <dbReference type="ARBA" id="ARBA00023043"/>
    </source>
</evidence>
<dbReference type="Gene3D" id="1.25.40.20">
    <property type="entry name" value="Ankyrin repeat-containing domain"/>
    <property type="match status" value="1"/>
</dbReference>
<dbReference type="KEGG" id="dpb:BABL1_gene_673"/>
<dbReference type="InterPro" id="IPR051165">
    <property type="entry name" value="Multifunctional_ANK_Repeat"/>
</dbReference>
<dbReference type="InterPro" id="IPR036770">
    <property type="entry name" value="Ankyrin_rpt-contain_sf"/>
</dbReference>
<gene>
    <name evidence="4" type="ORF">BABL1_gene_673</name>
</gene>
<dbReference type="PANTHER" id="PTHR24123">
    <property type="entry name" value="ANKYRIN REPEAT-CONTAINING"/>
    <property type="match status" value="1"/>
</dbReference>
<dbReference type="eggNOG" id="COG0666">
    <property type="taxonomic scope" value="Bacteria"/>
</dbReference>
<dbReference type="Proteomes" id="UP000018769">
    <property type="component" value="Chromosome I"/>
</dbReference>
<dbReference type="RefSeq" id="WP_023791483.1">
    <property type="nucleotide sequence ID" value="NC_023003.1"/>
</dbReference>
<keyword evidence="1" id="KW-0677">Repeat</keyword>
<reference evidence="4 5" key="1">
    <citation type="journal article" date="2015" name="Biol. Direct">
        <title>Babela massiliensis, a representative of a widespread bacterial phylum with unusual adaptations to parasitism in amoebae.</title>
        <authorList>
            <person name="Pagnier I."/>
            <person name="Yutin N."/>
            <person name="Croce O."/>
            <person name="Makarova K.S."/>
            <person name="Wolf Y.I."/>
            <person name="Benamar S."/>
            <person name="Raoult D."/>
            <person name="Koonin E.V."/>
            <person name="La Scola B."/>
        </authorList>
    </citation>
    <scope>NUCLEOTIDE SEQUENCE [LARGE SCALE GENOMIC DNA]</scope>
    <source>
        <strain evidence="5">BABL1</strain>
    </source>
</reference>